<dbReference type="AlphaFoldDB" id="A0A7S3L4P1"/>
<organism evidence="3">
    <name type="scientific">Amphora coffeiformis</name>
    <dbReference type="NCBI Taxonomy" id="265554"/>
    <lineage>
        <taxon>Eukaryota</taxon>
        <taxon>Sar</taxon>
        <taxon>Stramenopiles</taxon>
        <taxon>Ochrophyta</taxon>
        <taxon>Bacillariophyta</taxon>
        <taxon>Bacillariophyceae</taxon>
        <taxon>Bacillariophycidae</taxon>
        <taxon>Thalassiophysales</taxon>
        <taxon>Catenulaceae</taxon>
        <taxon>Amphora</taxon>
    </lineage>
</organism>
<protein>
    <recommendedName>
        <fullName evidence="4">2',3'-cyclic-nucleotide 3'-phosphodiesterase</fullName>
    </recommendedName>
</protein>
<evidence type="ECO:0000256" key="1">
    <source>
        <dbReference type="SAM" id="MobiDB-lite"/>
    </source>
</evidence>
<feature type="compositionally biased region" description="Low complexity" evidence="1">
    <location>
        <begin position="55"/>
        <end position="80"/>
    </location>
</feature>
<evidence type="ECO:0008006" key="4">
    <source>
        <dbReference type="Google" id="ProtNLM"/>
    </source>
</evidence>
<dbReference type="Gene3D" id="3.90.1140.10">
    <property type="entry name" value="Cyclic phosphodiesterase"/>
    <property type="match status" value="1"/>
</dbReference>
<dbReference type="EMBL" id="HBIM01010664">
    <property type="protein sequence ID" value="CAE0411607.1"/>
    <property type="molecule type" value="Transcribed_RNA"/>
</dbReference>
<accession>A0A7S3L4P1</accession>
<dbReference type="PANTHER" id="PTHR28141:SF1">
    <property type="entry name" value="2',3'-CYCLIC-NUCLEOTIDE 3'-PHOSPHODIESTERASE"/>
    <property type="match status" value="1"/>
</dbReference>
<gene>
    <name evidence="3" type="ORF">ACOF00016_LOCUS8916</name>
</gene>
<dbReference type="InterPro" id="IPR009097">
    <property type="entry name" value="Cyclic_Pdiesterase"/>
</dbReference>
<keyword evidence="2" id="KW-0812">Transmembrane</keyword>
<sequence>MGGPATTLVSIIMFIPICFQMTVMRGVSSLTRADFLWGTAALWQNNGKTHLRQHSTVSTTTSSAASSSSTSSITSTTTFSGEEQQQQQNSFEVSLWLIPPSDVNDKLQSEIDRLAFLHAPDASGISFAPHVTVVGGISVNSPAQVDGMVQTLRDGLKGFGSVDCEFDTQLAFETKQDDNGQIVVWNQAAAATLHVTPAFLQLCQTARILIGMQNTDCLFPPPILHPHMSLYYGRKGVPLPNEIEPVPAFTADRVSLWKTWPSDNEQGVLQWRELAVISL</sequence>
<dbReference type="Pfam" id="PF07823">
    <property type="entry name" value="CPDase"/>
    <property type="match status" value="1"/>
</dbReference>
<feature type="region of interest" description="Disordered" evidence="1">
    <location>
        <begin position="52"/>
        <end position="84"/>
    </location>
</feature>
<dbReference type="GO" id="GO:0009187">
    <property type="term" value="P:cyclic nucleotide metabolic process"/>
    <property type="evidence" value="ECO:0007669"/>
    <property type="project" value="TreeGrafter"/>
</dbReference>
<dbReference type="SUPFAM" id="SSF55144">
    <property type="entry name" value="LigT-like"/>
    <property type="match status" value="1"/>
</dbReference>
<feature type="transmembrane region" description="Helical" evidence="2">
    <location>
        <begin position="6"/>
        <end position="23"/>
    </location>
</feature>
<keyword evidence="2" id="KW-1133">Transmembrane helix</keyword>
<proteinExistence type="predicted"/>
<dbReference type="InterPro" id="IPR012386">
    <property type="entry name" value="Cyclic-nucl_3Pdiesterase"/>
</dbReference>
<keyword evidence="2" id="KW-0472">Membrane</keyword>
<evidence type="ECO:0000313" key="3">
    <source>
        <dbReference type="EMBL" id="CAE0411607.1"/>
    </source>
</evidence>
<evidence type="ECO:0000256" key="2">
    <source>
        <dbReference type="SAM" id="Phobius"/>
    </source>
</evidence>
<name>A0A7S3L4P1_9STRA</name>
<dbReference type="PANTHER" id="PTHR28141">
    <property type="entry name" value="2',3'-CYCLIC-NUCLEOTIDE 3'-PHOSPHODIESTERASE"/>
    <property type="match status" value="1"/>
</dbReference>
<reference evidence="3" key="1">
    <citation type="submission" date="2021-01" db="EMBL/GenBank/DDBJ databases">
        <authorList>
            <person name="Corre E."/>
            <person name="Pelletier E."/>
            <person name="Niang G."/>
            <person name="Scheremetjew M."/>
            <person name="Finn R."/>
            <person name="Kale V."/>
            <person name="Holt S."/>
            <person name="Cochrane G."/>
            <person name="Meng A."/>
            <person name="Brown T."/>
            <person name="Cohen L."/>
        </authorList>
    </citation>
    <scope>NUCLEOTIDE SEQUENCE</scope>
    <source>
        <strain evidence="3">CCMP127</strain>
    </source>
</reference>
<dbReference type="GO" id="GO:0004113">
    <property type="term" value="F:2',3'-cyclic-nucleotide 3'-phosphodiesterase activity"/>
    <property type="evidence" value="ECO:0007669"/>
    <property type="project" value="TreeGrafter"/>
</dbReference>